<evidence type="ECO:0000313" key="2">
    <source>
        <dbReference type="Proteomes" id="UP000195540"/>
    </source>
</evidence>
<accession>A0AAJ0Y6D6</accession>
<proteinExistence type="predicted"/>
<gene>
    <name evidence="1" type="ORF">AM402_15100</name>
</gene>
<dbReference type="EMBL" id="CP021694">
    <property type="protein sequence ID" value="ARX35428.1"/>
    <property type="molecule type" value="Genomic_DNA"/>
</dbReference>
<evidence type="ECO:0000313" key="1">
    <source>
        <dbReference type="EMBL" id="ARX35428.1"/>
    </source>
</evidence>
<dbReference type="GeneID" id="23391185"/>
<organism evidence="1 2">
    <name type="scientific">Proteus mirabilis</name>
    <dbReference type="NCBI Taxonomy" id="584"/>
    <lineage>
        <taxon>Bacteria</taxon>
        <taxon>Pseudomonadati</taxon>
        <taxon>Pseudomonadota</taxon>
        <taxon>Gammaproteobacteria</taxon>
        <taxon>Enterobacterales</taxon>
        <taxon>Morganellaceae</taxon>
        <taxon>Proteus</taxon>
    </lineage>
</organism>
<dbReference type="RefSeq" id="WP_004244665.1">
    <property type="nucleotide sequence ID" value="NZ_BGKS01000026.1"/>
</dbReference>
<dbReference type="Proteomes" id="UP000195540">
    <property type="component" value="Chromosome"/>
</dbReference>
<reference evidence="1 2" key="1">
    <citation type="submission" date="2017-05" db="EMBL/GenBank/DDBJ databases">
        <title>Whole genome sequencing of Proteus mirabilis AR_0155.</title>
        <authorList>
            <person name="Conlan S."/>
            <person name="Thomas P.J."/>
            <person name="Mullikin J."/>
            <person name="Frank K.M."/>
            <person name="Segre J.A."/>
        </authorList>
    </citation>
    <scope>NUCLEOTIDE SEQUENCE [LARGE SCALE GENOMIC DNA]</scope>
    <source>
        <strain evidence="1 2">AR_0155</strain>
    </source>
</reference>
<sequence>MLLAIAQETSRKFQFKEGISKRKAFIENILLKIGKISRIVGVIAKRKGNIGPFFIDRIDRVNK</sequence>
<protein>
    <submittedName>
        <fullName evidence="1">Uncharacterized protein</fullName>
    </submittedName>
</protein>
<name>A0AAJ0Y6D6_PROMI</name>
<dbReference type="AlphaFoldDB" id="A0AAJ0Y6D6"/>